<feature type="signal peptide" evidence="2">
    <location>
        <begin position="1"/>
        <end position="24"/>
    </location>
</feature>
<dbReference type="Gene3D" id="3.80.10.10">
    <property type="entry name" value="Ribonuclease Inhibitor"/>
    <property type="match status" value="1"/>
</dbReference>
<organism evidence="3 4">
    <name type="scientific">Hibiscus trionum</name>
    <name type="common">Flower of an hour</name>
    <dbReference type="NCBI Taxonomy" id="183268"/>
    <lineage>
        <taxon>Eukaryota</taxon>
        <taxon>Viridiplantae</taxon>
        <taxon>Streptophyta</taxon>
        <taxon>Embryophyta</taxon>
        <taxon>Tracheophyta</taxon>
        <taxon>Spermatophyta</taxon>
        <taxon>Magnoliopsida</taxon>
        <taxon>eudicotyledons</taxon>
        <taxon>Gunneridae</taxon>
        <taxon>Pentapetalae</taxon>
        <taxon>rosids</taxon>
        <taxon>malvids</taxon>
        <taxon>Malvales</taxon>
        <taxon>Malvaceae</taxon>
        <taxon>Malvoideae</taxon>
        <taxon>Hibiscus</taxon>
    </lineage>
</organism>
<comment type="caution">
    <text evidence="3">The sequence shown here is derived from an EMBL/GenBank/DDBJ whole genome shotgun (WGS) entry which is preliminary data.</text>
</comment>
<sequence length="144" mass="16818">MNNNTYFLLLLLVLWLHCFIVCLAMTTKNFTSDQFALVEFKHRIVDPQICIDKQLDVLELCLQLDWCFVHERVIALNLRGTISPHLGNLSFLHSLDLSTNYFYGHLPKQLDLGQLHRLRLLRLSVNGRSGEIPLWLGIYIELKR</sequence>
<evidence type="ECO:0000313" key="4">
    <source>
        <dbReference type="Proteomes" id="UP001165190"/>
    </source>
</evidence>
<name>A0A9W7J3G9_HIBTR</name>
<keyword evidence="1 2" id="KW-0732">Signal</keyword>
<dbReference type="OrthoDB" id="687555at2759"/>
<dbReference type="SUPFAM" id="SSF52058">
    <property type="entry name" value="L domain-like"/>
    <property type="match status" value="1"/>
</dbReference>
<dbReference type="EMBL" id="BSYR01000046">
    <property type="protein sequence ID" value="GMJ06750.1"/>
    <property type="molecule type" value="Genomic_DNA"/>
</dbReference>
<dbReference type="PANTHER" id="PTHR48060:SF21">
    <property type="entry name" value="L DOMAIN-LIKE PROTEIN"/>
    <property type="match status" value="1"/>
</dbReference>
<feature type="chain" id="PRO_5040801982" evidence="2">
    <location>
        <begin position="25"/>
        <end position="144"/>
    </location>
</feature>
<protein>
    <submittedName>
        <fullName evidence="3">Uncharacterized protein</fullName>
    </submittedName>
</protein>
<reference evidence="3" key="1">
    <citation type="submission" date="2023-05" db="EMBL/GenBank/DDBJ databases">
        <title>Genome and transcriptome analyses reveal genes involved in the formation of fine ridges on petal epidermal cells in Hibiscus trionum.</title>
        <authorList>
            <person name="Koshimizu S."/>
            <person name="Masuda S."/>
            <person name="Ishii T."/>
            <person name="Shirasu K."/>
            <person name="Hoshino A."/>
            <person name="Arita M."/>
        </authorList>
    </citation>
    <scope>NUCLEOTIDE SEQUENCE</scope>
    <source>
        <strain evidence="3">Hamamatsu line</strain>
    </source>
</reference>
<dbReference type="PANTHER" id="PTHR48060">
    <property type="entry name" value="DNA DAMAGE-REPAIR/TOLERATION PROTEIN DRT100"/>
    <property type="match status" value="1"/>
</dbReference>
<gene>
    <name evidence="3" type="ORF">HRI_004344200</name>
</gene>
<evidence type="ECO:0000256" key="2">
    <source>
        <dbReference type="SAM" id="SignalP"/>
    </source>
</evidence>
<dbReference type="AlphaFoldDB" id="A0A9W7J3G9"/>
<dbReference type="InterPro" id="IPR053211">
    <property type="entry name" value="DNA_repair-toleration"/>
</dbReference>
<evidence type="ECO:0000313" key="3">
    <source>
        <dbReference type="EMBL" id="GMJ06750.1"/>
    </source>
</evidence>
<accession>A0A9W7J3G9</accession>
<dbReference type="InterPro" id="IPR032675">
    <property type="entry name" value="LRR_dom_sf"/>
</dbReference>
<proteinExistence type="predicted"/>
<keyword evidence="4" id="KW-1185">Reference proteome</keyword>
<evidence type="ECO:0000256" key="1">
    <source>
        <dbReference type="ARBA" id="ARBA00022729"/>
    </source>
</evidence>
<dbReference type="Proteomes" id="UP001165190">
    <property type="component" value="Unassembled WGS sequence"/>
</dbReference>